<reference evidence="8" key="1">
    <citation type="submission" date="2021-01" db="EMBL/GenBank/DDBJ databases">
        <authorList>
            <person name="Li R."/>
            <person name="Bekaert M."/>
        </authorList>
    </citation>
    <scope>NUCLEOTIDE SEQUENCE</scope>
    <source>
        <strain evidence="8">Farmed</strain>
    </source>
</reference>
<dbReference type="InterPro" id="IPR038751">
    <property type="entry name" value="INTS8"/>
</dbReference>
<evidence type="ECO:0000313" key="9">
    <source>
        <dbReference type="Proteomes" id="UP000597762"/>
    </source>
</evidence>
<organism evidence="8 9">
    <name type="scientific">Acanthosepion pharaonis</name>
    <name type="common">Pharaoh cuttlefish</name>
    <name type="synonym">Sepia pharaonis</name>
    <dbReference type="NCBI Taxonomy" id="158019"/>
    <lineage>
        <taxon>Eukaryota</taxon>
        <taxon>Metazoa</taxon>
        <taxon>Spiralia</taxon>
        <taxon>Lophotrochozoa</taxon>
        <taxon>Mollusca</taxon>
        <taxon>Cephalopoda</taxon>
        <taxon>Coleoidea</taxon>
        <taxon>Decapodiformes</taxon>
        <taxon>Sepiida</taxon>
        <taxon>Sepiina</taxon>
        <taxon>Sepiidae</taxon>
        <taxon>Acanthosepion</taxon>
    </lineage>
</organism>
<dbReference type="PANTHER" id="PTHR13350">
    <property type="entry name" value="INTEGRATOR COMPLEX SUBUNIT 8"/>
    <property type="match status" value="1"/>
</dbReference>
<evidence type="ECO:0000259" key="7">
    <source>
        <dbReference type="Pfam" id="PF25756"/>
    </source>
</evidence>
<dbReference type="AlphaFoldDB" id="A0A812CCB0"/>
<dbReference type="InterPro" id="IPR011990">
    <property type="entry name" value="TPR-like_helical_dom_sf"/>
</dbReference>
<accession>A0A812CCB0</accession>
<dbReference type="OrthoDB" id="64340at2759"/>
<keyword evidence="9" id="KW-1185">Reference proteome</keyword>
<protein>
    <submittedName>
        <fullName evidence="8">INTS8</fullName>
    </submittedName>
</protein>
<evidence type="ECO:0000256" key="4">
    <source>
        <dbReference type="ARBA" id="ARBA00022454"/>
    </source>
</evidence>
<dbReference type="SUPFAM" id="SSF48452">
    <property type="entry name" value="TPR-like"/>
    <property type="match status" value="1"/>
</dbReference>
<comment type="similarity">
    <text evidence="3">Belongs to the Integrator subunit 8 family.</text>
</comment>
<evidence type="ECO:0000313" key="8">
    <source>
        <dbReference type="EMBL" id="CAE1264463.1"/>
    </source>
</evidence>
<keyword evidence="5" id="KW-0539">Nucleus</keyword>
<evidence type="ECO:0000256" key="5">
    <source>
        <dbReference type="ARBA" id="ARBA00023242"/>
    </source>
</evidence>
<comment type="subcellular location">
    <subcellularLocation>
        <location evidence="2">Chromosome</location>
    </subcellularLocation>
    <subcellularLocation>
        <location evidence="1">Nucleus</location>
    </subcellularLocation>
</comment>
<name>A0A812CCB0_ACAPH</name>
<evidence type="ECO:0000256" key="1">
    <source>
        <dbReference type="ARBA" id="ARBA00004123"/>
    </source>
</evidence>
<sequence length="1000" mass="113900">MSEIAVSSSGRPSMGPVTLPAVACFEFILDESLLEKHLSEPNPDPTPGQMIVNFMQQAEAQNNATLPTHNKGDMGNNHTGSADVKSEDIPENKLPGFNKKVKALKILALKVAAFLKWDLEILGKSIPLTMAQTLLLELVRATMGNGSIEKVNTVLDFSSLSDEAAFAVQLFHRWCIETVVMDTFPNRPQKTSFVSVPGIQEAMFTLAGINESLVRLLKDQIKSSVDNLKLFLKHCRDQMVPTLQYFCVPTEISNPTDNHSEKGLKVPANEFKTQVSYSLGMYFFHLEEYTEAYEMFKLTEEAFVPSGYYCRVDESHLKGYLVACRNILSVPLPPTHTLSLFEQVEASKANGYKNLTDILMKDNIKRDLSAEYRHQILEELNRKPSNDMVNLMLQVSACNIVYEVMDGRVVMSSFMDEMKRGGQKAAEFLLMVLSHAMKGANNAEREHLKCFTGHMAQLLPRETKFVALLTKSEVYSYFNDAERIEMTSFEDDEDLMNEEISFDYGQSYIQDSTSSVVDAERQILYEFNPRKVEELIIKLTQKWGRHPNQIMALSNHWQVPKPLRHMLESMPSSMQQTYAYILVGKSRHCLKLKSYDIAQELLSSALMAIKDYNFALKKHLQYQMLLVDLWQADSSHCSNEQLHDLANKAKSCLNTVRSGQETPPTPEVVEQAAAFLLNVKDWEYLSNMDGSSNGFIEISFLLARACKEINNIKNVRKPARELWEAVGNIFSSITSQKRSSSGRETTVHRDNSLAIMSKESFNQFIKKLKEPVLITFLISCLTRQYNILKDNISSDIFNTYTTIWPFTINNSSSMNIPALAESVMILMQHALKEDALNPSWLRIQADIYYAHNQYNAAMKYYLEAGVVSSNYFAIPVPHPIYDEAVYKKMIKCCSYLQCHTQVAVLCQFLEPVDYPAAFKALQETQTYDAQDTYYCYIWDLNILEYLTHIHTKRGELIKKQQVLKALGQMDLNVCNPEDILHEAIQHRKSNFLRAMAKMYL</sequence>
<keyword evidence="4" id="KW-0158">Chromosome</keyword>
<dbReference type="GO" id="GO:0034472">
    <property type="term" value="P:snRNA 3'-end processing"/>
    <property type="evidence" value="ECO:0007669"/>
    <property type="project" value="InterPro"/>
</dbReference>
<dbReference type="Proteomes" id="UP000597762">
    <property type="component" value="Unassembled WGS sequence"/>
</dbReference>
<feature type="domain" description="INTS8 TPR repeats" evidence="7">
    <location>
        <begin position="517"/>
        <end position="999"/>
    </location>
</feature>
<evidence type="ECO:0000256" key="2">
    <source>
        <dbReference type="ARBA" id="ARBA00004286"/>
    </source>
</evidence>
<dbReference type="Pfam" id="PF25756">
    <property type="entry name" value="TPR_INTS8"/>
    <property type="match status" value="1"/>
</dbReference>
<evidence type="ECO:0000256" key="3">
    <source>
        <dbReference type="ARBA" id="ARBA00007147"/>
    </source>
</evidence>
<dbReference type="PANTHER" id="PTHR13350:SF1">
    <property type="entry name" value="INTEGRATOR COMPLEX SUBUNIT 8"/>
    <property type="match status" value="1"/>
</dbReference>
<gene>
    <name evidence="8" type="ORF">SPHA_34255</name>
</gene>
<dbReference type="GO" id="GO:0032039">
    <property type="term" value="C:integrator complex"/>
    <property type="evidence" value="ECO:0007669"/>
    <property type="project" value="TreeGrafter"/>
</dbReference>
<dbReference type="GO" id="GO:0005694">
    <property type="term" value="C:chromosome"/>
    <property type="evidence" value="ECO:0007669"/>
    <property type="project" value="UniProtKB-SubCell"/>
</dbReference>
<dbReference type="EMBL" id="CAHIKZ030001447">
    <property type="protein sequence ID" value="CAE1264463.1"/>
    <property type="molecule type" value="Genomic_DNA"/>
</dbReference>
<proteinExistence type="inferred from homology"/>
<dbReference type="InterPro" id="IPR057980">
    <property type="entry name" value="TPR_INTS8"/>
</dbReference>
<feature type="region of interest" description="Disordered" evidence="6">
    <location>
        <begin position="67"/>
        <end position="87"/>
    </location>
</feature>
<evidence type="ECO:0000256" key="6">
    <source>
        <dbReference type="SAM" id="MobiDB-lite"/>
    </source>
</evidence>
<comment type="caution">
    <text evidence="8">The sequence shown here is derived from an EMBL/GenBank/DDBJ whole genome shotgun (WGS) entry which is preliminary data.</text>
</comment>